<feature type="domain" description="ABC3 transporter permease C-terminal" evidence="8">
    <location>
        <begin position="678"/>
        <end position="791"/>
    </location>
</feature>
<feature type="domain" description="MacB-like periplasmic core" evidence="9">
    <location>
        <begin position="20"/>
        <end position="240"/>
    </location>
</feature>
<dbReference type="AlphaFoldDB" id="A0A967AVN3"/>
<dbReference type="Proteomes" id="UP000707206">
    <property type="component" value="Unassembled WGS sequence"/>
</dbReference>
<dbReference type="InterPro" id="IPR003838">
    <property type="entry name" value="ABC3_permease_C"/>
</dbReference>
<dbReference type="EMBL" id="VIKU02000003">
    <property type="protein sequence ID" value="NHF59923.1"/>
    <property type="molecule type" value="Genomic_DNA"/>
</dbReference>
<dbReference type="PANTHER" id="PTHR30572:SF4">
    <property type="entry name" value="ABC TRANSPORTER PERMEASE YTRF"/>
    <property type="match status" value="1"/>
</dbReference>
<keyword evidence="2" id="KW-1003">Cell membrane</keyword>
<dbReference type="GO" id="GO:0005886">
    <property type="term" value="C:plasma membrane"/>
    <property type="evidence" value="ECO:0007669"/>
    <property type="project" value="UniProtKB-SubCell"/>
</dbReference>
<evidence type="ECO:0000313" key="11">
    <source>
        <dbReference type="Proteomes" id="UP000707206"/>
    </source>
</evidence>
<dbReference type="RefSeq" id="WP_152574430.1">
    <property type="nucleotide sequence ID" value="NZ_VIKU02000003.1"/>
</dbReference>
<keyword evidence="11" id="KW-1185">Reference proteome</keyword>
<proteinExistence type="inferred from homology"/>
<comment type="subcellular location">
    <subcellularLocation>
        <location evidence="1">Cell membrane</location>
        <topology evidence="1">Multi-pass membrane protein</topology>
    </subcellularLocation>
</comment>
<protein>
    <submittedName>
        <fullName evidence="10">FtsX-like permease family protein</fullName>
    </submittedName>
</protein>
<organism evidence="10 11">
    <name type="scientific">Pelagihabitans pacificus</name>
    <dbReference type="NCBI Taxonomy" id="2696054"/>
    <lineage>
        <taxon>Bacteria</taxon>
        <taxon>Pseudomonadati</taxon>
        <taxon>Bacteroidota</taxon>
        <taxon>Flavobacteriia</taxon>
        <taxon>Flavobacteriales</taxon>
        <taxon>Flavobacteriaceae</taxon>
        <taxon>Pelagihabitans</taxon>
    </lineage>
</organism>
<evidence type="ECO:0000256" key="3">
    <source>
        <dbReference type="ARBA" id="ARBA00022692"/>
    </source>
</evidence>
<gene>
    <name evidence="10" type="ORF">FK220_011265</name>
</gene>
<keyword evidence="5 7" id="KW-0472">Membrane</keyword>
<evidence type="ECO:0000256" key="2">
    <source>
        <dbReference type="ARBA" id="ARBA00022475"/>
    </source>
</evidence>
<dbReference type="InterPro" id="IPR025857">
    <property type="entry name" value="MacB_PCD"/>
</dbReference>
<feature type="transmembrane region" description="Helical" evidence="7">
    <location>
        <begin position="758"/>
        <end position="784"/>
    </location>
</feature>
<evidence type="ECO:0000259" key="8">
    <source>
        <dbReference type="Pfam" id="PF02687"/>
    </source>
</evidence>
<feature type="domain" description="ABC3 transporter permease C-terminal" evidence="8">
    <location>
        <begin position="293"/>
        <end position="404"/>
    </location>
</feature>
<evidence type="ECO:0000256" key="6">
    <source>
        <dbReference type="ARBA" id="ARBA00038076"/>
    </source>
</evidence>
<evidence type="ECO:0000259" key="9">
    <source>
        <dbReference type="Pfam" id="PF12704"/>
    </source>
</evidence>
<feature type="transmembrane region" description="Helical" evidence="7">
    <location>
        <begin position="342"/>
        <end position="360"/>
    </location>
</feature>
<name>A0A967AVN3_9FLAO</name>
<sequence length="798" mass="89399">MFKTYLKAAWRNMLEKKGESILNIGGLAIGMAAALLIGMWVVSELSFNKEFENYDRIAQVMQSQTFGGEISTNTFQPMQLAPVLRDTYGDYFKQVVTGSFTNAMLLTVGKKKVSRTGNFMEPGITEMLSLKMMQGRRDALNDPGSILLSETTANTLFGNADPMGKVVKIGTTMETQVAGIYEDIPENSEFGNLTFIAPWELLKITANFEERVGWGNNWFQTYVQLEDGADFSTVSNLIKDVKYNNIKNGDDPSSIRTKPVIHLHPMEKWHLYSKFENGVNTGGLIERVWLFGIIGVFILLLACINFMNLSTAKSVKRAKEVGIRKTIGSVKGQLITQFLSEALLLVTMAFAISFVLVLLARPFFNELTGKALVIPWSTPLFWVVCVCFVLTTAIISGSYPAFYLSSFEPAKVLKGTFNRGQGASRLRKGLVVFQFSISIVLIIGTITIFSQIEYVKERPVGYDREQLLYVPITTSGLITHFDTLRDELLESSDIAEVAASDVLVTGTFTTNGGFDWKGKDPNMSEQFNTLRATHGYGEMIDWEIKEGRNFSKEFKSDSLAFIVNETAVKYMGLENPVGEYVQWGDIGNFKIIGVIKDMVTQSPYDEVRPMLFTLHYGDFLNFINIKIGNDSNTKDALAHIESVLQKYDPESLFTYTFFDEEYARNFINEERMAKLASFFSLLAILISCLGIFGLSAFVAEQRSKEIGIRKVLGASVLGLWKMLSKDFILLVALSSCIAVPLGYHYMNEWVQEYSYRIAISWWIFAIAILGALVITLLTVSFQAFKAAVINPIKSLRTE</sequence>
<accession>A0A967AVN3</accession>
<feature type="transmembrane region" description="Helical" evidence="7">
    <location>
        <begin position="21"/>
        <end position="42"/>
    </location>
</feature>
<feature type="transmembrane region" description="Helical" evidence="7">
    <location>
        <begin position="727"/>
        <end position="746"/>
    </location>
</feature>
<evidence type="ECO:0000256" key="4">
    <source>
        <dbReference type="ARBA" id="ARBA00022989"/>
    </source>
</evidence>
<comment type="caution">
    <text evidence="10">The sequence shown here is derived from an EMBL/GenBank/DDBJ whole genome shotgun (WGS) entry which is preliminary data.</text>
</comment>
<reference evidence="10" key="2">
    <citation type="submission" date="2020-03" db="EMBL/GenBank/DDBJ databases">
        <title>Flavobacteriaceae bacterium strain TP-CH-4, a member of the family Flavobacteriaceae isolated from a deep-sea seamount.</title>
        <authorList>
            <person name="Zhang D.-C."/>
        </authorList>
    </citation>
    <scope>NUCLEOTIDE SEQUENCE</scope>
    <source>
        <strain evidence="10">TP-CH-4</strain>
    </source>
</reference>
<feature type="transmembrane region" description="Helical" evidence="7">
    <location>
        <begin position="675"/>
        <end position="699"/>
    </location>
</feature>
<dbReference type="InterPro" id="IPR050250">
    <property type="entry name" value="Macrolide_Exporter_MacB"/>
</dbReference>
<feature type="transmembrane region" description="Helical" evidence="7">
    <location>
        <begin position="429"/>
        <end position="449"/>
    </location>
</feature>
<feature type="domain" description="MacB-like periplasmic core" evidence="9">
    <location>
        <begin position="436"/>
        <end position="641"/>
    </location>
</feature>
<feature type="transmembrane region" description="Helical" evidence="7">
    <location>
        <begin position="380"/>
        <end position="404"/>
    </location>
</feature>
<reference evidence="10" key="1">
    <citation type="submission" date="2019-07" db="EMBL/GenBank/DDBJ databases">
        <authorList>
            <person name="De-Chao Zhang Q."/>
        </authorList>
    </citation>
    <scope>NUCLEOTIDE SEQUENCE</scope>
    <source>
        <strain evidence="10">TP-CH-4</strain>
    </source>
</reference>
<evidence type="ECO:0000313" key="10">
    <source>
        <dbReference type="EMBL" id="NHF59923.1"/>
    </source>
</evidence>
<feature type="transmembrane region" description="Helical" evidence="7">
    <location>
        <begin position="288"/>
        <end position="309"/>
    </location>
</feature>
<dbReference type="PANTHER" id="PTHR30572">
    <property type="entry name" value="MEMBRANE COMPONENT OF TRANSPORTER-RELATED"/>
    <property type="match status" value="1"/>
</dbReference>
<evidence type="ECO:0000256" key="1">
    <source>
        <dbReference type="ARBA" id="ARBA00004651"/>
    </source>
</evidence>
<dbReference type="GO" id="GO:0022857">
    <property type="term" value="F:transmembrane transporter activity"/>
    <property type="evidence" value="ECO:0007669"/>
    <property type="project" value="TreeGrafter"/>
</dbReference>
<evidence type="ECO:0000256" key="5">
    <source>
        <dbReference type="ARBA" id="ARBA00023136"/>
    </source>
</evidence>
<dbReference type="Pfam" id="PF12704">
    <property type="entry name" value="MacB_PCD"/>
    <property type="match status" value="2"/>
</dbReference>
<evidence type="ECO:0000256" key="7">
    <source>
        <dbReference type="SAM" id="Phobius"/>
    </source>
</evidence>
<dbReference type="Pfam" id="PF02687">
    <property type="entry name" value="FtsX"/>
    <property type="match status" value="2"/>
</dbReference>
<keyword evidence="3 7" id="KW-0812">Transmembrane</keyword>
<keyword evidence="4 7" id="KW-1133">Transmembrane helix</keyword>
<comment type="similarity">
    <text evidence="6">Belongs to the ABC-4 integral membrane protein family.</text>
</comment>